<accession>A0AAN9F439</accession>
<sequence length="69" mass="7537">MVASDDTGTPRKPVAMFARGDLSAELPIEEVPLLQVAEIESKIKSGYYSGHGFSSVKEDIIRMCHDAIK</sequence>
<evidence type="ECO:0000313" key="2">
    <source>
        <dbReference type="Proteomes" id="UP001372338"/>
    </source>
</evidence>
<keyword evidence="2" id="KW-1185">Reference proteome</keyword>
<organism evidence="1 2">
    <name type="scientific">Crotalaria pallida</name>
    <name type="common">Smooth rattlebox</name>
    <name type="synonym">Crotalaria striata</name>
    <dbReference type="NCBI Taxonomy" id="3830"/>
    <lineage>
        <taxon>Eukaryota</taxon>
        <taxon>Viridiplantae</taxon>
        <taxon>Streptophyta</taxon>
        <taxon>Embryophyta</taxon>
        <taxon>Tracheophyta</taxon>
        <taxon>Spermatophyta</taxon>
        <taxon>Magnoliopsida</taxon>
        <taxon>eudicotyledons</taxon>
        <taxon>Gunneridae</taxon>
        <taxon>Pentapetalae</taxon>
        <taxon>rosids</taxon>
        <taxon>fabids</taxon>
        <taxon>Fabales</taxon>
        <taxon>Fabaceae</taxon>
        <taxon>Papilionoideae</taxon>
        <taxon>50 kb inversion clade</taxon>
        <taxon>genistoids sensu lato</taxon>
        <taxon>core genistoids</taxon>
        <taxon>Crotalarieae</taxon>
        <taxon>Crotalaria</taxon>
    </lineage>
</organism>
<proteinExistence type="predicted"/>
<dbReference type="EMBL" id="JAYWIO010000004">
    <property type="protein sequence ID" value="KAK7267043.1"/>
    <property type="molecule type" value="Genomic_DNA"/>
</dbReference>
<name>A0AAN9F439_CROPI</name>
<comment type="caution">
    <text evidence="1">The sequence shown here is derived from an EMBL/GenBank/DDBJ whole genome shotgun (WGS) entry which is preliminary data.</text>
</comment>
<protein>
    <submittedName>
        <fullName evidence="1">Uncharacterized protein</fullName>
    </submittedName>
</protein>
<evidence type="ECO:0000313" key="1">
    <source>
        <dbReference type="EMBL" id="KAK7267043.1"/>
    </source>
</evidence>
<dbReference type="AlphaFoldDB" id="A0AAN9F439"/>
<reference evidence="1 2" key="1">
    <citation type="submission" date="2024-01" db="EMBL/GenBank/DDBJ databases">
        <title>The genomes of 5 underutilized Papilionoideae crops provide insights into root nodulation and disease resistanc.</title>
        <authorList>
            <person name="Yuan L."/>
        </authorList>
    </citation>
    <scope>NUCLEOTIDE SEQUENCE [LARGE SCALE GENOMIC DNA]</scope>
    <source>
        <strain evidence="1">ZHUSHIDOU_FW_LH</strain>
        <tissue evidence="1">Leaf</tissue>
    </source>
</reference>
<gene>
    <name evidence="1" type="ORF">RIF29_19707</name>
</gene>
<dbReference type="Proteomes" id="UP001372338">
    <property type="component" value="Unassembled WGS sequence"/>
</dbReference>